<sequence length="149" mass="17057">MLQDIISSLDELPLEDLLKVKNHLDRLIKFEDQKSLGKRQVKRAKTKLTASLEIEREKEFFDQTHKIEITEMSVNGFVFSSAATVIDGDILQISFRHPATGEKKFIDCQAVRINENKEKTGSLYEVAAKIVDKAAVKAYRDMLKKRGKF</sequence>
<dbReference type="Proteomes" id="UP000594464">
    <property type="component" value="Chromosome"/>
</dbReference>
<evidence type="ECO:0000313" key="1">
    <source>
        <dbReference type="EMBL" id="QPJ64162.1"/>
    </source>
</evidence>
<protein>
    <recommendedName>
        <fullName evidence="3">PilZ domain-containing protein</fullName>
    </recommendedName>
</protein>
<reference evidence="2" key="1">
    <citation type="submission" date="2020-02" db="EMBL/GenBank/DDBJ databases">
        <title>Genomic and physiological characterization of two novel Nitrospinaceae genera.</title>
        <authorList>
            <person name="Mueller A.J."/>
            <person name="Jung M.-Y."/>
            <person name="Strachan C.R."/>
            <person name="Herbold C.W."/>
            <person name="Kirkegaard R.H."/>
            <person name="Daims H."/>
        </authorList>
    </citation>
    <scope>NUCLEOTIDE SEQUENCE [LARGE SCALE GENOMIC DNA]</scope>
</reference>
<organism evidence="1 2">
    <name type="scientific">Candidatus Nitrohelix vancouverensis</name>
    <dbReference type="NCBI Taxonomy" id="2705534"/>
    <lineage>
        <taxon>Bacteria</taxon>
        <taxon>Pseudomonadati</taxon>
        <taxon>Nitrospinota/Tectimicrobiota group</taxon>
        <taxon>Nitrospinota</taxon>
        <taxon>Nitrospinia</taxon>
        <taxon>Nitrospinales</taxon>
        <taxon>Nitrospinaceae</taxon>
        <taxon>Candidatus Nitrohelix</taxon>
    </lineage>
</organism>
<name>A0A7T0C0J6_9BACT</name>
<gene>
    <name evidence="1" type="ORF">G3M78_01590</name>
</gene>
<evidence type="ECO:0000313" key="2">
    <source>
        <dbReference type="Proteomes" id="UP000594464"/>
    </source>
</evidence>
<evidence type="ECO:0008006" key="3">
    <source>
        <dbReference type="Google" id="ProtNLM"/>
    </source>
</evidence>
<proteinExistence type="predicted"/>
<accession>A0A7T0C0J6</accession>
<dbReference type="AlphaFoldDB" id="A0A7T0C0J6"/>
<dbReference type="KEGG" id="nva:G3M78_01590"/>
<dbReference type="EMBL" id="CP048620">
    <property type="protein sequence ID" value="QPJ64162.1"/>
    <property type="molecule type" value="Genomic_DNA"/>
</dbReference>